<dbReference type="Proteomes" id="UP000292027">
    <property type="component" value="Unassembled WGS sequence"/>
</dbReference>
<dbReference type="SUPFAM" id="SSF50022">
    <property type="entry name" value="ISP domain"/>
    <property type="match status" value="1"/>
</dbReference>
<feature type="compositionally biased region" description="Low complexity" evidence="5">
    <location>
        <begin position="52"/>
        <end position="97"/>
    </location>
</feature>
<dbReference type="PROSITE" id="PS51296">
    <property type="entry name" value="RIESKE"/>
    <property type="match status" value="1"/>
</dbReference>
<dbReference type="GO" id="GO:0016705">
    <property type="term" value="F:oxidoreductase activity, acting on paired donors, with incorporation or reduction of molecular oxygen"/>
    <property type="evidence" value="ECO:0007669"/>
    <property type="project" value="UniProtKB-ARBA"/>
</dbReference>
<sequence>MSDDTMAPATPQQTEAAPSAGADGMRDRRTVLRCAAVAALVGASAPILAACGSSDDASGGGASTPSATGSSSAPTASTPSASASSSAPSSSAPASGGTVLGPVSDVPVGGGKVFTEAKVVVTQPTAGQYKGFSAVCTHQGNIVGSVEDGQIVCPFHNSHFKITDGSVASGPAQSPLPAVNVAVQGSNIVQSA</sequence>
<evidence type="ECO:0000313" key="8">
    <source>
        <dbReference type="Proteomes" id="UP000292027"/>
    </source>
</evidence>
<feature type="compositionally biased region" description="Low complexity" evidence="5">
    <location>
        <begin position="1"/>
        <end position="20"/>
    </location>
</feature>
<keyword evidence="3" id="KW-0408">Iron</keyword>
<keyword evidence="8" id="KW-1185">Reference proteome</keyword>
<evidence type="ECO:0000259" key="6">
    <source>
        <dbReference type="PROSITE" id="PS51296"/>
    </source>
</evidence>
<name>A0A4Q7WKZ0_9ACTN</name>
<organism evidence="7 8">
    <name type="scientific">Kribbella rubisoli</name>
    <dbReference type="NCBI Taxonomy" id="3075929"/>
    <lineage>
        <taxon>Bacteria</taxon>
        <taxon>Bacillati</taxon>
        <taxon>Actinomycetota</taxon>
        <taxon>Actinomycetes</taxon>
        <taxon>Propionibacteriales</taxon>
        <taxon>Kribbellaceae</taxon>
        <taxon>Kribbella</taxon>
    </lineage>
</organism>
<evidence type="ECO:0000256" key="4">
    <source>
        <dbReference type="ARBA" id="ARBA00023014"/>
    </source>
</evidence>
<evidence type="ECO:0000256" key="2">
    <source>
        <dbReference type="ARBA" id="ARBA00022723"/>
    </source>
</evidence>
<dbReference type="Pfam" id="PF00355">
    <property type="entry name" value="Rieske"/>
    <property type="match status" value="1"/>
</dbReference>
<dbReference type="EMBL" id="SHKR01000016">
    <property type="protein sequence ID" value="RZU10630.1"/>
    <property type="molecule type" value="Genomic_DNA"/>
</dbReference>
<keyword evidence="4" id="KW-0411">Iron-sulfur</keyword>
<proteinExistence type="predicted"/>
<keyword evidence="2" id="KW-0479">Metal-binding</keyword>
<dbReference type="FunFam" id="2.102.10.10:FF:000016">
    <property type="entry name" value="Nitrite reductase/ring-hydroxylating ferredoxin subunit"/>
    <property type="match status" value="1"/>
</dbReference>
<dbReference type="InterPro" id="IPR017941">
    <property type="entry name" value="Rieske_2Fe-2S"/>
</dbReference>
<feature type="domain" description="Rieske" evidence="6">
    <location>
        <begin position="98"/>
        <end position="190"/>
    </location>
</feature>
<dbReference type="GO" id="GO:0004497">
    <property type="term" value="F:monooxygenase activity"/>
    <property type="evidence" value="ECO:0007669"/>
    <property type="project" value="UniProtKB-ARBA"/>
</dbReference>
<keyword evidence="1" id="KW-0001">2Fe-2S</keyword>
<comment type="caution">
    <text evidence="7">The sequence shown here is derived from an EMBL/GenBank/DDBJ whole genome shotgun (WGS) entry which is preliminary data.</text>
</comment>
<evidence type="ECO:0000256" key="5">
    <source>
        <dbReference type="SAM" id="MobiDB-lite"/>
    </source>
</evidence>
<protein>
    <submittedName>
        <fullName evidence="7">Nitrite reductase/ring-hydroxylating ferredoxin subunit</fullName>
    </submittedName>
</protein>
<dbReference type="InterPro" id="IPR036922">
    <property type="entry name" value="Rieske_2Fe-2S_sf"/>
</dbReference>
<dbReference type="GO" id="GO:0046872">
    <property type="term" value="F:metal ion binding"/>
    <property type="evidence" value="ECO:0007669"/>
    <property type="project" value="UniProtKB-KW"/>
</dbReference>
<feature type="region of interest" description="Disordered" evidence="5">
    <location>
        <begin position="52"/>
        <end position="99"/>
    </location>
</feature>
<dbReference type="AlphaFoldDB" id="A0A4Q7WKZ0"/>
<dbReference type="CDD" id="cd03467">
    <property type="entry name" value="Rieske"/>
    <property type="match status" value="1"/>
</dbReference>
<evidence type="ECO:0000313" key="7">
    <source>
        <dbReference type="EMBL" id="RZU10630.1"/>
    </source>
</evidence>
<gene>
    <name evidence="7" type="ORF">EV645_7095</name>
</gene>
<evidence type="ECO:0000256" key="3">
    <source>
        <dbReference type="ARBA" id="ARBA00023004"/>
    </source>
</evidence>
<reference evidence="7 8" key="1">
    <citation type="journal article" date="2015" name="Stand. Genomic Sci.">
        <title>Genomic Encyclopedia of Bacterial and Archaeal Type Strains, Phase III: the genomes of soil and plant-associated and newly described type strains.</title>
        <authorList>
            <person name="Whitman W.B."/>
            <person name="Woyke T."/>
            <person name="Klenk H.P."/>
            <person name="Zhou Y."/>
            <person name="Lilburn T.G."/>
            <person name="Beck B.J."/>
            <person name="De Vos P."/>
            <person name="Vandamme P."/>
            <person name="Eisen J.A."/>
            <person name="Garrity G."/>
            <person name="Hugenholtz P."/>
            <person name="Kyrpides N.C."/>
        </authorList>
    </citation>
    <scope>NUCLEOTIDE SEQUENCE [LARGE SCALE GENOMIC DNA]</scope>
    <source>
        <strain evidence="7 8">VKM Ac-2540</strain>
    </source>
</reference>
<accession>A0A4Q7WKZ0</accession>
<dbReference type="Gene3D" id="2.102.10.10">
    <property type="entry name" value="Rieske [2Fe-2S] iron-sulphur domain"/>
    <property type="match status" value="1"/>
</dbReference>
<dbReference type="RefSeq" id="WP_242000851.1">
    <property type="nucleotide sequence ID" value="NZ_SHKR01000016.1"/>
</dbReference>
<dbReference type="GO" id="GO:0051537">
    <property type="term" value="F:2 iron, 2 sulfur cluster binding"/>
    <property type="evidence" value="ECO:0007669"/>
    <property type="project" value="UniProtKB-KW"/>
</dbReference>
<evidence type="ECO:0000256" key="1">
    <source>
        <dbReference type="ARBA" id="ARBA00022714"/>
    </source>
</evidence>
<feature type="region of interest" description="Disordered" evidence="5">
    <location>
        <begin position="1"/>
        <end position="25"/>
    </location>
</feature>